<comment type="caution">
    <text evidence="8">Lacks conserved residue(s) required for the propagation of feature annotation.</text>
</comment>
<dbReference type="CDD" id="cd10575">
    <property type="entry name" value="TNFRSF6B"/>
    <property type="match status" value="1"/>
</dbReference>
<reference evidence="11" key="1">
    <citation type="submission" date="2025-08" db="UniProtKB">
        <authorList>
            <consortium name="Ensembl"/>
        </authorList>
    </citation>
    <scope>IDENTIFICATION</scope>
</reference>
<evidence type="ECO:0000256" key="7">
    <source>
        <dbReference type="ARBA" id="ARBA00023180"/>
    </source>
</evidence>
<accession>A0A8C6W718</accession>
<dbReference type="GO" id="GO:0006915">
    <property type="term" value="P:apoptotic process"/>
    <property type="evidence" value="ECO:0007669"/>
    <property type="project" value="UniProtKB-KW"/>
</dbReference>
<keyword evidence="3" id="KW-0053">Apoptosis</keyword>
<keyword evidence="6 8" id="KW-1015">Disulfide bond</keyword>
<evidence type="ECO:0000256" key="2">
    <source>
        <dbReference type="ARBA" id="ARBA00022525"/>
    </source>
</evidence>
<evidence type="ECO:0000256" key="8">
    <source>
        <dbReference type="PROSITE-ProRule" id="PRU00206"/>
    </source>
</evidence>
<protein>
    <recommendedName>
        <fullName evidence="10">TNFR-Cys domain-containing protein</fullName>
    </recommendedName>
</protein>
<reference evidence="11" key="2">
    <citation type="submission" date="2025-09" db="UniProtKB">
        <authorList>
            <consortium name="Ensembl"/>
        </authorList>
    </citation>
    <scope>IDENTIFICATION</scope>
</reference>
<evidence type="ECO:0000256" key="6">
    <source>
        <dbReference type="ARBA" id="ARBA00023157"/>
    </source>
</evidence>
<dbReference type="InterPro" id="IPR034023">
    <property type="entry name" value="TNFRSF6B_N"/>
</dbReference>
<dbReference type="OrthoDB" id="9990004at2759"/>
<dbReference type="Pfam" id="PF00020">
    <property type="entry name" value="TNFR_c6"/>
    <property type="match status" value="3"/>
</dbReference>
<dbReference type="PANTHER" id="PTHR23097">
    <property type="entry name" value="TUMOR NECROSIS FACTOR RECEPTOR SUPERFAMILY MEMBER"/>
    <property type="match status" value="1"/>
</dbReference>
<feature type="repeat" description="TNFR-Cys" evidence="8">
    <location>
        <begin position="69"/>
        <end position="110"/>
    </location>
</feature>
<evidence type="ECO:0000259" key="10">
    <source>
        <dbReference type="PROSITE" id="PS50050"/>
    </source>
</evidence>
<dbReference type="KEGG" id="ngi:103742265"/>
<dbReference type="CTD" id="8771"/>
<feature type="disulfide bond" evidence="8">
    <location>
        <begin position="70"/>
        <end position="85"/>
    </location>
</feature>
<dbReference type="PANTHER" id="PTHR23097:SF116">
    <property type="entry name" value="TUMOR NECROSIS FACTOR RECEPTOR SUPERFAMILY MEMBER 6B"/>
    <property type="match status" value="1"/>
</dbReference>
<evidence type="ECO:0000256" key="5">
    <source>
        <dbReference type="ARBA" id="ARBA00022737"/>
    </source>
</evidence>
<keyword evidence="5" id="KW-0677">Repeat</keyword>
<feature type="signal peptide" evidence="9">
    <location>
        <begin position="1"/>
        <end position="27"/>
    </location>
</feature>
<dbReference type="InterPro" id="IPR052459">
    <property type="entry name" value="TNFRSF_decoy_receptor"/>
</dbReference>
<gene>
    <name evidence="11" type="primary">Tnfrsf6b</name>
</gene>
<keyword evidence="4 9" id="KW-0732">Signal</keyword>
<evidence type="ECO:0000256" key="1">
    <source>
        <dbReference type="ARBA" id="ARBA00004613"/>
    </source>
</evidence>
<proteinExistence type="predicted"/>
<dbReference type="SUPFAM" id="SSF57586">
    <property type="entry name" value="TNF receptor-like"/>
    <property type="match status" value="2"/>
</dbReference>
<dbReference type="RefSeq" id="XP_008841505.1">
    <property type="nucleotide sequence ID" value="XM_008843283.3"/>
</dbReference>
<dbReference type="InterPro" id="IPR001368">
    <property type="entry name" value="TNFR/NGFR_Cys_rich_reg"/>
</dbReference>
<comment type="subcellular location">
    <subcellularLocation>
        <location evidence="1">Secreted</location>
    </subcellularLocation>
</comment>
<feature type="domain" description="TNFR-Cys" evidence="10">
    <location>
        <begin position="69"/>
        <end position="110"/>
    </location>
</feature>
<dbReference type="PROSITE" id="PS50050">
    <property type="entry name" value="TNFR_NGFR_2"/>
    <property type="match status" value="1"/>
</dbReference>
<sequence>MRVRYWLAVLLLWAWSIPPLAPSSAAAADTPTYRWQDAETQEWLVCNQCPPGTFVQLPCRQDRPTTCAACPPRHYTQYWNYLERCRYCNVICGEHEEEVRPCHNIHNRVCRCRPGYFAHAGFCLEHASCPPGAGVIVPGTSSQNTQCGPCLTGTFSASSSSSEQCLPHRNCSALGLVLNVPGSSFRDALCTSCTSFPHGARGPGTEECERAVMDFVAFQDISFKGLQRLQQALVSPGKPGPSPPQEALMALQLQLRQQLSKLSEAQNQALLPQLLQALHKARLPQLQRRLRTCFLMAP</sequence>
<dbReference type="Ensembl" id="ENSNGAT00000017773.1">
    <property type="protein sequence ID" value="ENSNGAP00000012217.1"/>
    <property type="gene ID" value="ENSNGAG00000014149.1"/>
</dbReference>
<dbReference type="AlphaFoldDB" id="A0A8C6W718"/>
<keyword evidence="12" id="KW-1185">Reference proteome</keyword>
<feature type="chain" id="PRO_5034830443" description="TNFR-Cys domain-containing protein" evidence="9">
    <location>
        <begin position="28"/>
        <end position="298"/>
    </location>
</feature>
<feature type="disulfide bond" evidence="8">
    <location>
        <begin position="92"/>
        <end position="110"/>
    </location>
</feature>
<evidence type="ECO:0000256" key="4">
    <source>
        <dbReference type="ARBA" id="ARBA00022729"/>
    </source>
</evidence>
<dbReference type="SMART" id="SM00208">
    <property type="entry name" value="TNFR"/>
    <property type="match status" value="4"/>
</dbReference>
<evidence type="ECO:0000313" key="11">
    <source>
        <dbReference type="Ensembl" id="ENSNGAP00000012217.1"/>
    </source>
</evidence>
<dbReference type="GeneID" id="103742265"/>
<dbReference type="GeneTree" id="ENSGT00940000162635"/>
<dbReference type="Gene3D" id="2.10.50.10">
    <property type="entry name" value="Tumor Necrosis Factor Receptor, subunit A, domain 2"/>
    <property type="match status" value="2"/>
</dbReference>
<evidence type="ECO:0000256" key="3">
    <source>
        <dbReference type="ARBA" id="ARBA00022703"/>
    </source>
</evidence>
<dbReference type="OMA" id="PCQPHQD"/>
<organism evidence="11 12">
    <name type="scientific">Nannospalax galili</name>
    <name type="common">Northern Israeli blind subterranean mole rat</name>
    <name type="synonym">Spalax galili</name>
    <dbReference type="NCBI Taxonomy" id="1026970"/>
    <lineage>
        <taxon>Eukaryota</taxon>
        <taxon>Metazoa</taxon>
        <taxon>Chordata</taxon>
        <taxon>Craniata</taxon>
        <taxon>Vertebrata</taxon>
        <taxon>Euteleostomi</taxon>
        <taxon>Mammalia</taxon>
        <taxon>Eutheria</taxon>
        <taxon>Euarchontoglires</taxon>
        <taxon>Glires</taxon>
        <taxon>Rodentia</taxon>
        <taxon>Myomorpha</taxon>
        <taxon>Muroidea</taxon>
        <taxon>Spalacidae</taxon>
        <taxon>Spalacinae</taxon>
        <taxon>Nannospalax</taxon>
    </lineage>
</organism>
<dbReference type="GO" id="GO:0005576">
    <property type="term" value="C:extracellular region"/>
    <property type="evidence" value="ECO:0007669"/>
    <property type="project" value="UniProtKB-SubCell"/>
</dbReference>
<evidence type="ECO:0000313" key="12">
    <source>
        <dbReference type="Proteomes" id="UP000694381"/>
    </source>
</evidence>
<keyword evidence="2" id="KW-0964">Secreted</keyword>
<keyword evidence="7" id="KW-0325">Glycoprotein</keyword>
<evidence type="ECO:0000256" key="9">
    <source>
        <dbReference type="SAM" id="SignalP"/>
    </source>
</evidence>
<dbReference type="Proteomes" id="UP000694381">
    <property type="component" value="Unassembled WGS sequence"/>
</dbReference>
<name>A0A8C6W718_NANGA</name>